<dbReference type="Proteomes" id="UP000324705">
    <property type="component" value="Chromosome 7A"/>
</dbReference>
<keyword evidence="2" id="KW-1185">Reference proteome</keyword>
<proteinExistence type="predicted"/>
<evidence type="ECO:0000313" key="1">
    <source>
        <dbReference type="EMBL" id="VAI80231.1"/>
    </source>
</evidence>
<dbReference type="EMBL" id="LT934123">
    <property type="protein sequence ID" value="VAI80231.1"/>
    <property type="molecule type" value="Genomic_DNA"/>
</dbReference>
<reference evidence="1 2" key="1">
    <citation type="submission" date="2017-09" db="EMBL/GenBank/DDBJ databases">
        <authorList>
            <consortium name="International Durum Wheat Genome Sequencing Consortium (IDWGSC)"/>
            <person name="Milanesi L."/>
        </authorList>
    </citation>
    <scope>NUCLEOTIDE SEQUENCE [LARGE SCALE GENOMIC DNA]</scope>
    <source>
        <strain evidence="2">cv. Svevo</strain>
    </source>
</reference>
<accession>A0A9R1BT47</accession>
<organism evidence="1 2">
    <name type="scientific">Triticum turgidum subsp. durum</name>
    <name type="common">Durum wheat</name>
    <name type="synonym">Triticum durum</name>
    <dbReference type="NCBI Taxonomy" id="4567"/>
    <lineage>
        <taxon>Eukaryota</taxon>
        <taxon>Viridiplantae</taxon>
        <taxon>Streptophyta</taxon>
        <taxon>Embryophyta</taxon>
        <taxon>Tracheophyta</taxon>
        <taxon>Spermatophyta</taxon>
        <taxon>Magnoliopsida</taxon>
        <taxon>Liliopsida</taxon>
        <taxon>Poales</taxon>
        <taxon>Poaceae</taxon>
        <taxon>BOP clade</taxon>
        <taxon>Pooideae</taxon>
        <taxon>Triticodae</taxon>
        <taxon>Triticeae</taxon>
        <taxon>Triticinae</taxon>
        <taxon>Triticum</taxon>
    </lineage>
</organism>
<gene>
    <name evidence="1" type="ORF">TRITD_7Av1G251710</name>
</gene>
<dbReference type="AlphaFoldDB" id="A0A9R1BT47"/>
<evidence type="ECO:0000313" key="2">
    <source>
        <dbReference type="Proteomes" id="UP000324705"/>
    </source>
</evidence>
<protein>
    <submittedName>
        <fullName evidence="1">Uncharacterized protein</fullName>
    </submittedName>
</protein>
<dbReference type="PANTHER" id="PTHR34835">
    <property type="entry name" value="OS07G0283600 PROTEIN-RELATED"/>
    <property type="match status" value="1"/>
</dbReference>
<dbReference type="OMA" id="RINCERR"/>
<dbReference type="Gramene" id="TRITD7Av1G251710.1">
    <property type="protein sequence ID" value="TRITD7Av1G251710.1"/>
    <property type="gene ID" value="TRITD7Av1G251710"/>
</dbReference>
<name>A0A9R1BT47_TRITD</name>
<sequence length="289" mass="32533">MMNPSLTVAEREKKGGTCVINSRGSVKRFKKLNDVLSEEKKRLVEEMKLGGLMHLPKITRTNRHQQMWVLSKVDEKASAIIVDGRRDTPFDDKDVERVLGVPGEGATINNNPAPHVLSSVRQTLGISSSETRISVIEEIVKKEYGRAMTKAESDAFKVAYVVCAVTYVLAPPLKHNYFLTEYWGGLHTPDLIHMYNWGKYVQEEVLLSAGRVKSELLGGKVKSNISGCTFFIQVFYLDNLDLEDENLPHDVFPRFKVYDQKKINMVIEKDTSAGKNADIVIYGLLLVQS</sequence>
<dbReference type="PANTHER" id="PTHR34835:SF63">
    <property type="entry name" value="AMINOTRANSFERASE-LIKE PLANT MOBILE DOMAIN-CONTAINING PROTEIN"/>
    <property type="match status" value="1"/>
</dbReference>